<name>A0A1G2HUR9_9BACT</name>
<dbReference type="InterPro" id="IPR051083">
    <property type="entry name" value="GrpII_Intron_Splice-Mob/Def"/>
</dbReference>
<dbReference type="Gene3D" id="3.30.70.270">
    <property type="match status" value="1"/>
</dbReference>
<dbReference type="EMBL" id="MHOP01000007">
    <property type="protein sequence ID" value="OGZ66264.1"/>
    <property type="molecule type" value="Genomic_DNA"/>
</dbReference>
<proteinExistence type="predicted"/>
<dbReference type="CDD" id="cd01651">
    <property type="entry name" value="RT_G2_intron"/>
    <property type="match status" value="1"/>
</dbReference>
<reference evidence="2 3" key="1">
    <citation type="journal article" date="2016" name="Nat. Commun.">
        <title>Thousands of microbial genomes shed light on interconnected biogeochemical processes in an aquifer system.</title>
        <authorList>
            <person name="Anantharaman K."/>
            <person name="Brown C.T."/>
            <person name="Hug L.A."/>
            <person name="Sharon I."/>
            <person name="Castelle C.J."/>
            <person name="Probst A.J."/>
            <person name="Thomas B.C."/>
            <person name="Singh A."/>
            <person name="Wilkins M.J."/>
            <person name="Karaoz U."/>
            <person name="Brodie E.L."/>
            <person name="Williams K.H."/>
            <person name="Hubbard S.S."/>
            <person name="Banfield J.F."/>
        </authorList>
    </citation>
    <scope>NUCLEOTIDE SEQUENCE [LARGE SCALE GENOMIC DNA]</scope>
</reference>
<dbReference type="PROSITE" id="PS50878">
    <property type="entry name" value="RT_POL"/>
    <property type="match status" value="1"/>
</dbReference>
<dbReference type="PANTHER" id="PTHR34047">
    <property type="entry name" value="NUCLEAR INTRON MATURASE 1, MITOCHONDRIAL-RELATED"/>
    <property type="match status" value="1"/>
</dbReference>
<dbReference type="InterPro" id="IPR000477">
    <property type="entry name" value="RT_dom"/>
</dbReference>
<dbReference type="PANTHER" id="PTHR34047:SF8">
    <property type="entry name" value="PROTEIN YKFC"/>
    <property type="match status" value="1"/>
</dbReference>
<dbReference type="Proteomes" id="UP000178774">
    <property type="component" value="Unassembled WGS sequence"/>
</dbReference>
<feature type="domain" description="Reverse transcriptase" evidence="1">
    <location>
        <begin position="36"/>
        <end position="261"/>
    </location>
</feature>
<dbReference type="InterPro" id="IPR043502">
    <property type="entry name" value="DNA/RNA_pol_sf"/>
</dbReference>
<protein>
    <recommendedName>
        <fullName evidence="1">Reverse transcriptase domain-containing protein</fullName>
    </recommendedName>
</protein>
<accession>A0A1G2HUR9</accession>
<evidence type="ECO:0000259" key="1">
    <source>
        <dbReference type="PROSITE" id="PS50878"/>
    </source>
</evidence>
<evidence type="ECO:0000313" key="3">
    <source>
        <dbReference type="Proteomes" id="UP000178774"/>
    </source>
</evidence>
<dbReference type="AlphaFoldDB" id="A0A1G2HUR9"/>
<comment type="caution">
    <text evidence="2">The sequence shown here is derived from an EMBL/GenBank/DDBJ whole genome shotgun (WGS) entry which is preliminary data.</text>
</comment>
<evidence type="ECO:0000313" key="2">
    <source>
        <dbReference type="EMBL" id="OGZ66264.1"/>
    </source>
</evidence>
<organism evidence="2 3">
    <name type="scientific">Candidatus Staskawiczbacteria bacterium RIFCSPHIGHO2_01_FULL_41_41</name>
    <dbReference type="NCBI Taxonomy" id="1802203"/>
    <lineage>
        <taxon>Bacteria</taxon>
        <taxon>Candidatus Staskawicziibacteriota</taxon>
    </lineage>
</organism>
<sequence length="335" mass="39363">MVAWENISGAWDNFKNGKTRKPEVKEFEKNLKANLNGIQKELKTKKYHHASYDTFYVKDPKLREINKACVRDRVVHHILFRKLYSIFDRAFIFDSYSCRIGKGTHRAVRRLHEFFRKESKNNSRMCWVLKCDVKKFFESIDRDILARLLFVRVKDEGVLWLISAIIKSFPKGLPLGNITSQLFANIYLNELDQFIKQTLKVKYYIRYCDDFVILSRDKQHLENLILNIDEFLRNNLGLSLHPAKVTITKYRQGIDFLGYVSFPGYSILRVKTRKRMFRKVLGKIEDYKSGVISKESFSQTVQSYLGMLSHCNAYIVRVELIKIIKESGMTTLEAA</sequence>
<dbReference type="SUPFAM" id="SSF56672">
    <property type="entry name" value="DNA/RNA polymerases"/>
    <property type="match status" value="1"/>
</dbReference>
<gene>
    <name evidence="2" type="ORF">A2822_02210</name>
</gene>
<dbReference type="Pfam" id="PF00078">
    <property type="entry name" value="RVT_1"/>
    <property type="match status" value="1"/>
</dbReference>
<dbReference type="InterPro" id="IPR043128">
    <property type="entry name" value="Rev_trsase/Diguanyl_cyclase"/>
</dbReference>